<keyword evidence="5" id="KW-0175">Coiled coil</keyword>
<proteinExistence type="predicted"/>
<dbReference type="PROSITE" id="PS51192">
    <property type="entry name" value="HELICASE_ATP_BIND_1"/>
    <property type="match status" value="1"/>
</dbReference>
<keyword evidence="4" id="KW-0067">ATP-binding</keyword>
<evidence type="ECO:0000256" key="2">
    <source>
        <dbReference type="ARBA" id="ARBA00022801"/>
    </source>
</evidence>
<evidence type="ECO:0000313" key="9">
    <source>
        <dbReference type="EMBL" id="MEV0974981.1"/>
    </source>
</evidence>
<dbReference type="InterPro" id="IPR027417">
    <property type="entry name" value="P-loop_NTPase"/>
</dbReference>
<organism evidence="9 10">
    <name type="scientific">Microtetraspora glauca</name>
    <dbReference type="NCBI Taxonomy" id="1996"/>
    <lineage>
        <taxon>Bacteria</taxon>
        <taxon>Bacillati</taxon>
        <taxon>Actinomycetota</taxon>
        <taxon>Actinomycetes</taxon>
        <taxon>Streptosporangiales</taxon>
        <taxon>Streptosporangiaceae</taxon>
        <taxon>Microtetraspora</taxon>
    </lineage>
</organism>
<dbReference type="EMBL" id="JBFALK010000039">
    <property type="protein sequence ID" value="MEV0974981.1"/>
    <property type="molecule type" value="Genomic_DNA"/>
</dbReference>
<protein>
    <submittedName>
        <fullName evidence="9">Helicase-related protein</fullName>
    </submittedName>
</protein>
<dbReference type="PANTHER" id="PTHR45766">
    <property type="entry name" value="DNA ANNEALING HELICASE AND ENDONUCLEASE ZRANB3 FAMILY MEMBER"/>
    <property type="match status" value="1"/>
</dbReference>
<evidence type="ECO:0000313" key="10">
    <source>
        <dbReference type="Proteomes" id="UP001551675"/>
    </source>
</evidence>
<evidence type="ECO:0000256" key="6">
    <source>
        <dbReference type="SAM" id="MobiDB-lite"/>
    </source>
</evidence>
<dbReference type="Pfam" id="PF00271">
    <property type="entry name" value="Helicase_C"/>
    <property type="match status" value="1"/>
</dbReference>
<feature type="domain" description="Helicase C-terminal" evidence="8">
    <location>
        <begin position="598"/>
        <end position="759"/>
    </location>
</feature>
<dbReference type="Pfam" id="PF00176">
    <property type="entry name" value="SNF2-rel_dom"/>
    <property type="match status" value="1"/>
</dbReference>
<dbReference type="SMART" id="SM00490">
    <property type="entry name" value="HELICc"/>
    <property type="match status" value="1"/>
</dbReference>
<dbReference type="GO" id="GO:0004386">
    <property type="term" value="F:helicase activity"/>
    <property type="evidence" value="ECO:0007669"/>
    <property type="project" value="UniProtKB-KW"/>
</dbReference>
<feature type="coiled-coil region" evidence="5">
    <location>
        <begin position="1064"/>
        <end position="1091"/>
    </location>
</feature>
<dbReference type="InterPro" id="IPR049730">
    <property type="entry name" value="SNF2/RAD54-like_C"/>
</dbReference>
<feature type="domain" description="Helicase ATP-binding" evidence="7">
    <location>
        <begin position="227"/>
        <end position="396"/>
    </location>
</feature>
<dbReference type="InterPro" id="IPR014001">
    <property type="entry name" value="Helicase_ATP-bd"/>
</dbReference>
<evidence type="ECO:0000259" key="8">
    <source>
        <dbReference type="PROSITE" id="PS51194"/>
    </source>
</evidence>
<feature type="region of interest" description="Disordered" evidence="6">
    <location>
        <begin position="1107"/>
        <end position="1127"/>
    </location>
</feature>
<dbReference type="InterPro" id="IPR000330">
    <property type="entry name" value="SNF2_N"/>
</dbReference>
<sequence length="1127" mass="126891">MPDDLRYHPSIHDLRWLSRLTPATCLVIGDVPDGSRDRLTSLAPEVRGAPISPFSGLLHQGAYAVENDGEWHAIVVLIGQVPAAAASAEQRFTKSGHLVIASAFHQQFWDRSQPLIGDARFRAGDMVRPNGVSTVGSVTAVVRFPGGYVYDVDLRGEVKRFSEQSLHPVQGDPSDPKFWLTQTPADAAGLSLTLTWTKLSHPLTDTLYSFSSSKTVFRAYQFKPVLKILTGSSGRILIADEVGLGKTIEAGLIWSELEQRGKLDRVLVLAPSVLKYKWQAEMRRRFDRKLDLMAPRELDDFADRLEHGESPTLHGVISIESLRSADKVLTRLTTLQPRFDLVIIDEAHSMRNRESKSNALGQLLADWSDYLVLLSATPLNLGNDDLFNLMSLLDEGSFNDRDTFERQLVPNTVLNDVTRSLIENRRPRELLAGLDRLDGMRFGRNITDRPDYPLLRELLDVDRPLTHEEKARARRLLADLNVLSGVLTRTRKADVPDRKAVREPRNIDVEWTDEERAYYNAVFVWAWKRAWDKGVPPGFIMQMPLRQAASCIPASQEALRRRDPSFFRSEIDDVDDDLDDGDIDALQNYLTQQIKPVVVDTKYDKLLEELRKLRAIGSRQVMIFSFFRGTLSYLADRLGEHFTYRVMHGGVPPLERQDIMREFRDGGFEILLLSEVGSEGLDFEFCNVLVNYDLPWNPMRVEQRIGRLDRFGQEHEKIFIYNMRVPGTIETDIFQRLYDRIGIFQSSIGELEPILRENYSKLLDPGLSQAEVEKQIEQIAVAAKQRDHATDELKASRALLSGLDGLLVEGFTEHGPGNGRFIGASEIRMVIDRLFQKYGARRTEPDEQGIFRITGSPELAEKLRQNRPDDSGSRFAPYKLAARLQNREPLECTFDPETASKYDTELLSARHPLVKLALGVLHDENLALPRFGSVTVPGLPTGRRYLMTVDLAESEGLRQQLELWGTAIDLETGEVSESVGDALLTALAEGSLGDGDPEVPQDLMKIWRVAQDHIAARLVETERTRQQENAALVEGRIRAQESTIDLQIRKSLDLLGKLTDKSIRRLHEGRLRNLRARRQAVRDELSAHKALSLSLRPVAVVLVNSAAAPTPSGRTPSPPQAREAAAR</sequence>
<dbReference type="RefSeq" id="WP_358142204.1">
    <property type="nucleotide sequence ID" value="NZ_JBFALK010000039.1"/>
</dbReference>
<dbReference type="InterPro" id="IPR001650">
    <property type="entry name" value="Helicase_C-like"/>
</dbReference>
<dbReference type="InterPro" id="IPR057342">
    <property type="entry name" value="DEXDc_RapA"/>
</dbReference>
<gene>
    <name evidence="9" type="ORF">AB0I59_40870</name>
</gene>
<dbReference type="Gene3D" id="3.40.50.10810">
    <property type="entry name" value="Tandem AAA-ATPase domain"/>
    <property type="match status" value="1"/>
</dbReference>
<accession>A0ABV3GTL8</accession>
<dbReference type="CDD" id="cd18011">
    <property type="entry name" value="DEXDc_RapA"/>
    <property type="match status" value="1"/>
</dbReference>
<evidence type="ECO:0000256" key="4">
    <source>
        <dbReference type="ARBA" id="ARBA00022840"/>
    </source>
</evidence>
<dbReference type="PROSITE" id="PS51194">
    <property type="entry name" value="HELICASE_CTER"/>
    <property type="match status" value="1"/>
</dbReference>
<dbReference type="Gene3D" id="3.40.50.300">
    <property type="entry name" value="P-loop containing nucleotide triphosphate hydrolases"/>
    <property type="match status" value="1"/>
</dbReference>
<name>A0ABV3GTL8_MICGL</name>
<dbReference type="CDD" id="cd18793">
    <property type="entry name" value="SF2_C_SNF"/>
    <property type="match status" value="1"/>
</dbReference>
<dbReference type="PANTHER" id="PTHR45766:SF6">
    <property type="entry name" value="SWI_SNF-RELATED MATRIX-ASSOCIATED ACTIN-DEPENDENT REGULATOR OF CHROMATIN SUBFAMILY A-LIKE PROTEIN 1"/>
    <property type="match status" value="1"/>
</dbReference>
<keyword evidence="10" id="KW-1185">Reference proteome</keyword>
<evidence type="ECO:0000256" key="1">
    <source>
        <dbReference type="ARBA" id="ARBA00022741"/>
    </source>
</evidence>
<dbReference type="Proteomes" id="UP001551675">
    <property type="component" value="Unassembled WGS sequence"/>
</dbReference>
<reference evidence="9 10" key="1">
    <citation type="submission" date="2024-06" db="EMBL/GenBank/DDBJ databases">
        <title>The Natural Products Discovery Center: Release of the First 8490 Sequenced Strains for Exploring Actinobacteria Biosynthetic Diversity.</title>
        <authorList>
            <person name="Kalkreuter E."/>
            <person name="Kautsar S.A."/>
            <person name="Yang D."/>
            <person name="Bader C.D."/>
            <person name="Teijaro C.N."/>
            <person name="Fluegel L."/>
            <person name="Davis C.M."/>
            <person name="Simpson J.R."/>
            <person name="Lauterbach L."/>
            <person name="Steele A.D."/>
            <person name="Gui C."/>
            <person name="Meng S."/>
            <person name="Li G."/>
            <person name="Viehrig K."/>
            <person name="Ye F."/>
            <person name="Su P."/>
            <person name="Kiefer A.F."/>
            <person name="Nichols A."/>
            <person name="Cepeda A.J."/>
            <person name="Yan W."/>
            <person name="Fan B."/>
            <person name="Jiang Y."/>
            <person name="Adhikari A."/>
            <person name="Zheng C.-J."/>
            <person name="Schuster L."/>
            <person name="Cowan T.M."/>
            <person name="Smanski M.J."/>
            <person name="Chevrette M.G."/>
            <person name="De Carvalho L.P.S."/>
            <person name="Shen B."/>
        </authorList>
    </citation>
    <scope>NUCLEOTIDE SEQUENCE [LARGE SCALE GENOMIC DNA]</scope>
    <source>
        <strain evidence="9 10">NPDC050100</strain>
    </source>
</reference>
<evidence type="ECO:0000259" key="7">
    <source>
        <dbReference type="PROSITE" id="PS51192"/>
    </source>
</evidence>
<dbReference type="InterPro" id="IPR038718">
    <property type="entry name" value="SNF2-like_sf"/>
</dbReference>
<evidence type="ECO:0000256" key="3">
    <source>
        <dbReference type="ARBA" id="ARBA00022806"/>
    </source>
</evidence>
<keyword evidence="3 9" id="KW-0347">Helicase</keyword>
<comment type="caution">
    <text evidence="9">The sequence shown here is derived from an EMBL/GenBank/DDBJ whole genome shotgun (WGS) entry which is preliminary data.</text>
</comment>
<evidence type="ECO:0000256" key="5">
    <source>
        <dbReference type="SAM" id="Coils"/>
    </source>
</evidence>
<dbReference type="SMART" id="SM00487">
    <property type="entry name" value="DEXDc"/>
    <property type="match status" value="1"/>
</dbReference>
<dbReference type="SUPFAM" id="SSF52540">
    <property type="entry name" value="P-loop containing nucleoside triphosphate hydrolases"/>
    <property type="match status" value="2"/>
</dbReference>
<keyword evidence="1" id="KW-0547">Nucleotide-binding</keyword>
<keyword evidence="2" id="KW-0378">Hydrolase</keyword>